<accession>A0AAN8VQW8</accession>
<sequence length="180" mass="20538">MSMTVTIFSKKGLNLLTDFLRHPKGAILLRKHTSLTVINGSRLEALFSSVIHNFVSITRSTTTKQICQENYDKYFQTHQKENHKTRNINYYVPSFVDFPSLKTLKLASIVFEDENSLSNLVSASPALEDFYQQRTFEASDNLDEDQKIQSPTLEYLHLAEDLAESVLPTDFPCLTEADII</sequence>
<dbReference type="EMBL" id="JBAMMX010000008">
    <property type="protein sequence ID" value="KAK6934431.1"/>
    <property type="molecule type" value="Genomic_DNA"/>
</dbReference>
<evidence type="ECO:0000313" key="2">
    <source>
        <dbReference type="EMBL" id="KAK6934431.1"/>
    </source>
</evidence>
<proteinExistence type="predicted"/>
<reference evidence="2 3" key="1">
    <citation type="submission" date="2023-12" db="EMBL/GenBank/DDBJ databases">
        <title>A high-quality genome assembly for Dillenia turbinata (Dilleniales).</title>
        <authorList>
            <person name="Chanderbali A."/>
        </authorList>
    </citation>
    <scope>NUCLEOTIDE SEQUENCE [LARGE SCALE GENOMIC DNA]</scope>
    <source>
        <strain evidence="2">LSX21</strain>
        <tissue evidence="2">Leaf</tissue>
    </source>
</reference>
<name>A0AAN8VQW8_9MAGN</name>
<dbReference type="AlphaFoldDB" id="A0AAN8VQW8"/>
<organism evidence="2 3">
    <name type="scientific">Dillenia turbinata</name>
    <dbReference type="NCBI Taxonomy" id="194707"/>
    <lineage>
        <taxon>Eukaryota</taxon>
        <taxon>Viridiplantae</taxon>
        <taxon>Streptophyta</taxon>
        <taxon>Embryophyta</taxon>
        <taxon>Tracheophyta</taxon>
        <taxon>Spermatophyta</taxon>
        <taxon>Magnoliopsida</taxon>
        <taxon>eudicotyledons</taxon>
        <taxon>Gunneridae</taxon>
        <taxon>Pentapetalae</taxon>
        <taxon>Dilleniales</taxon>
        <taxon>Dilleniaceae</taxon>
        <taxon>Dillenia</taxon>
    </lineage>
</organism>
<evidence type="ECO:0000313" key="3">
    <source>
        <dbReference type="Proteomes" id="UP001370490"/>
    </source>
</evidence>
<feature type="domain" description="F-box/LRR-repeat protein 15/At3g58940/PEG3-like LRR" evidence="1">
    <location>
        <begin position="92"/>
        <end position="176"/>
    </location>
</feature>
<protein>
    <submittedName>
        <fullName evidence="2">Leucine-rich repeat 2</fullName>
    </submittedName>
</protein>
<gene>
    <name evidence="2" type="ORF">RJ641_034586</name>
</gene>
<dbReference type="InterPro" id="IPR055411">
    <property type="entry name" value="LRR_FXL15/At3g58940/PEG3-like"/>
</dbReference>
<comment type="caution">
    <text evidence="2">The sequence shown here is derived from an EMBL/GenBank/DDBJ whole genome shotgun (WGS) entry which is preliminary data.</text>
</comment>
<dbReference type="Proteomes" id="UP001370490">
    <property type="component" value="Unassembled WGS sequence"/>
</dbReference>
<keyword evidence="3" id="KW-1185">Reference proteome</keyword>
<dbReference type="Pfam" id="PF24758">
    <property type="entry name" value="LRR_At5g56370"/>
    <property type="match status" value="1"/>
</dbReference>
<evidence type="ECO:0000259" key="1">
    <source>
        <dbReference type="Pfam" id="PF24758"/>
    </source>
</evidence>